<protein>
    <submittedName>
        <fullName evidence="2">Uncharacterized protein</fullName>
    </submittedName>
</protein>
<sequence>MARLCIPGVRCQKGSHPETARLKTRPAVRPVPRLVTNRANLGTPCRWMMPVSTPRSSVRPFPTQPRPTSRPSFRVSSRLEERRAARQARPRPWARARPRSPVTSRSDLPSANLVKPPSKPKVQATRAKSRAKPAILIKGPRKDKSVRKCVRFGATTTVSVPRWIVRREHVYSAPPLAMGHIQGWSVTPLAEPDEDGEEEKYTTYWGSDSYVILTSNHAEGPCDRYGCAWNALGWVQAMNPTWYPEMVFEA</sequence>
<evidence type="ECO:0000256" key="1">
    <source>
        <dbReference type="SAM" id="MobiDB-lite"/>
    </source>
</evidence>
<reference evidence="2 3" key="1">
    <citation type="submission" date="2024-07" db="EMBL/GenBank/DDBJ databases">
        <title>Section-level genome sequencing and comparative genomics of Aspergillus sections Usti and Cavernicolus.</title>
        <authorList>
            <consortium name="Lawrence Berkeley National Laboratory"/>
            <person name="Nybo J.L."/>
            <person name="Vesth T.C."/>
            <person name="Theobald S."/>
            <person name="Frisvad J.C."/>
            <person name="Larsen T.O."/>
            <person name="Kjaerboelling I."/>
            <person name="Rothschild-Mancinelli K."/>
            <person name="Lyhne E.K."/>
            <person name="Kogle M.E."/>
            <person name="Barry K."/>
            <person name="Clum A."/>
            <person name="Na H."/>
            <person name="Ledsgaard L."/>
            <person name="Lin J."/>
            <person name="Lipzen A."/>
            <person name="Kuo A."/>
            <person name="Riley R."/>
            <person name="Mondo S."/>
            <person name="Labutti K."/>
            <person name="Haridas S."/>
            <person name="Pangalinan J."/>
            <person name="Salamov A.A."/>
            <person name="Simmons B.A."/>
            <person name="Magnuson J.K."/>
            <person name="Chen J."/>
            <person name="Drula E."/>
            <person name="Henrissat B."/>
            <person name="Wiebenga A."/>
            <person name="Lubbers R.J."/>
            <person name="Gomes A.C."/>
            <person name="Macurrencykelacurrency M.R."/>
            <person name="Stajich J."/>
            <person name="Grigoriev I.V."/>
            <person name="Mortensen U.H."/>
            <person name="De Vries R.P."/>
            <person name="Baker S.E."/>
            <person name="Andersen M.R."/>
        </authorList>
    </citation>
    <scope>NUCLEOTIDE SEQUENCE [LARGE SCALE GENOMIC DNA]</scope>
    <source>
        <strain evidence="2 3">CBS 449.75</strain>
    </source>
</reference>
<feature type="compositionally biased region" description="Basic residues" evidence="1">
    <location>
        <begin position="85"/>
        <end position="98"/>
    </location>
</feature>
<keyword evidence="3" id="KW-1185">Reference proteome</keyword>
<dbReference type="GeneID" id="98149975"/>
<dbReference type="EMBL" id="JBFXLQ010000090">
    <property type="protein sequence ID" value="KAL2860666.1"/>
    <property type="molecule type" value="Genomic_DNA"/>
</dbReference>
<comment type="caution">
    <text evidence="2">The sequence shown here is derived from an EMBL/GenBank/DDBJ whole genome shotgun (WGS) entry which is preliminary data.</text>
</comment>
<dbReference type="RefSeq" id="XP_070880560.1">
    <property type="nucleotide sequence ID" value="XM_071034903.1"/>
</dbReference>
<proteinExistence type="predicted"/>
<evidence type="ECO:0000313" key="2">
    <source>
        <dbReference type="EMBL" id="KAL2860666.1"/>
    </source>
</evidence>
<name>A0ABR4L8D8_9EURO</name>
<evidence type="ECO:0000313" key="3">
    <source>
        <dbReference type="Proteomes" id="UP001610432"/>
    </source>
</evidence>
<gene>
    <name evidence="2" type="ORF">BJX67DRAFT_392158</name>
</gene>
<feature type="region of interest" description="Disordered" evidence="1">
    <location>
        <begin position="46"/>
        <end position="130"/>
    </location>
</feature>
<accession>A0ABR4L8D8</accession>
<organism evidence="2 3">
    <name type="scientific">Aspergillus lucknowensis</name>
    <dbReference type="NCBI Taxonomy" id="176173"/>
    <lineage>
        <taxon>Eukaryota</taxon>
        <taxon>Fungi</taxon>
        <taxon>Dikarya</taxon>
        <taxon>Ascomycota</taxon>
        <taxon>Pezizomycotina</taxon>
        <taxon>Eurotiomycetes</taxon>
        <taxon>Eurotiomycetidae</taxon>
        <taxon>Eurotiales</taxon>
        <taxon>Aspergillaceae</taxon>
        <taxon>Aspergillus</taxon>
        <taxon>Aspergillus subgen. Nidulantes</taxon>
    </lineage>
</organism>
<dbReference type="Proteomes" id="UP001610432">
    <property type="component" value="Unassembled WGS sequence"/>
</dbReference>
<feature type="compositionally biased region" description="Polar residues" evidence="1">
    <location>
        <begin position="66"/>
        <end position="75"/>
    </location>
</feature>